<comment type="caution">
    <text evidence="2">The sequence shown here is derived from an EMBL/GenBank/DDBJ whole genome shotgun (WGS) entry which is preliminary data.</text>
</comment>
<evidence type="ECO:0000256" key="1">
    <source>
        <dbReference type="SAM" id="MobiDB-lite"/>
    </source>
</evidence>
<evidence type="ECO:0000313" key="3">
    <source>
        <dbReference type="Proteomes" id="UP001341840"/>
    </source>
</evidence>
<dbReference type="EMBL" id="JASCZI010272477">
    <property type="protein sequence ID" value="MED6222390.1"/>
    <property type="molecule type" value="Genomic_DNA"/>
</dbReference>
<accession>A0ABU6ZKC2</accession>
<proteinExistence type="predicted"/>
<feature type="compositionally biased region" description="Low complexity" evidence="1">
    <location>
        <begin position="66"/>
        <end position="81"/>
    </location>
</feature>
<name>A0ABU6ZKC2_9FABA</name>
<keyword evidence="3" id="KW-1185">Reference proteome</keyword>
<evidence type="ECO:0000313" key="2">
    <source>
        <dbReference type="EMBL" id="MED6222390.1"/>
    </source>
</evidence>
<reference evidence="2 3" key="1">
    <citation type="journal article" date="2023" name="Plants (Basel)">
        <title>Bridging the Gap: Combining Genomics and Transcriptomics Approaches to Understand Stylosanthes scabra, an Orphan Legume from the Brazilian Caatinga.</title>
        <authorList>
            <person name="Ferreira-Neto J.R.C."/>
            <person name="da Silva M.D."/>
            <person name="Binneck E."/>
            <person name="de Melo N.F."/>
            <person name="da Silva R.H."/>
            <person name="de Melo A.L.T.M."/>
            <person name="Pandolfi V."/>
            <person name="Bustamante F.O."/>
            <person name="Brasileiro-Vidal A.C."/>
            <person name="Benko-Iseppon A.M."/>
        </authorList>
    </citation>
    <scope>NUCLEOTIDE SEQUENCE [LARGE SCALE GENOMIC DNA]</scope>
    <source>
        <tissue evidence="2">Leaves</tissue>
    </source>
</reference>
<feature type="compositionally biased region" description="Polar residues" evidence="1">
    <location>
        <begin position="82"/>
        <end position="92"/>
    </location>
</feature>
<feature type="region of interest" description="Disordered" evidence="1">
    <location>
        <begin position="134"/>
        <end position="174"/>
    </location>
</feature>
<dbReference type="Proteomes" id="UP001341840">
    <property type="component" value="Unassembled WGS sequence"/>
</dbReference>
<feature type="compositionally biased region" description="Acidic residues" evidence="1">
    <location>
        <begin position="134"/>
        <end position="145"/>
    </location>
</feature>
<organism evidence="2 3">
    <name type="scientific">Stylosanthes scabra</name>
    <dbReference type="NCBI Taxonomy" id="79078"/>
    <lineage>
        <taxon>Eukaryota</taxon>
        <taxon>Viridiplantae</taxon>
        <taxon>Streptophyta</taxon>
        <taxon>Embryophyta</taxon>
        <taxon>Tracheophyta</taxon>
        <taxon>Spermatophyta</taxon>
        <taxon>Magnoliopsida</taxon>
        <taxon>eudicotyledons</taxon>
        <taxon>Gunneridae</taxon>
        <taxon>Pentapetalae</taxon>
        <taxon>rosids</taxon>
        <taxon>fabids</taxon>
        <taxon>Fabales</taxon>
        <taxon>Fabaceae</taxon>
        <taxon>Papilionoideae</taxon>
        <taxon>50 kb inversion clade</taxon>
        <taxon>dalbergioids sensu lato</taxon>
        <taxon>Dalbergieae</taxon>
        <taxon>Pterocarpus clade</taxon>
        <taxon>Stylosanthes</taxon>
    </lineage>
</organism>
<gene>
    <name evidence="2" type="ORF">PIB30_063968</name>
</gene>
<sequence length="193" mass="21872">MEEACLYGRRYTPWDPPPYQHHDPYYYAYQSNGYSDAYYGYKDPPPPHPLPQTDIGEAFHLVTIFTNGNSNNSTNTSPSSSKDLPSQPQSIPKGSINTLFLCTKQEGREDTLNEEVVEYLNHEKVHEFLEEVEVENEEEKVEDENKELKEVEIVHSASSEATPPEEKDGLLETDGQLRALCGSLDKKEKDSAS</sequence>
<protein>
    <submittedName>
        <fullName evidence="2">Uncharacterized protein</fullName>
    </submittedName>
</protein>
<feature type="region of interest" description="Disordered" evidence="1">
    <location>
        <begin position="66"/>
        <end position="92"/>
    </location>
</feature>